<dbReference type="Proteomes" id="UP000671914">
    <property type="component" value="Chromosome"/>
</dbReference>
<keyword evidence="3" id="KW-1185">Reference proteome</keyword>
<evidence type="ECO:0000313" key="2">
    <source>
        <dbReference type="EMBL" id="QTX03376.1"/>
    </source>
</evidence>
<dbReference type="InterPro" id="IPR036388">
    <property type="entry name" value="WH-like_DNA-bd_sf"/>
</dbReference>
<dbReference type="KEGG" id="aarc:G127AT_08265"/>
<feature type="compositionally biased region" description="Low complexity" evidence="1">
    <location>
        <begin position="119"/>
        <end position="131"/>
    </location>
</feature>
<sequence length="241" mass="25165">MTIAEMRGVLDSEPRLAILESLQRHGPQTAGMLGEVIGAHENTVRDHIRRLMDAGLVVAEREHRGTRGRPRVLFAWADGVDRRAPGADAQTARALAIGRAYRAMYGSGAGGAAGVPAPAGGSGGAPDACPASTGTPQAATPIREETANLQDAAAQFDVLIDHLDRCGFEPGVDAASPLDVRLRCPFADLYESAGPVLCQVHLRLIRSVLARSEGPLEVASLEPAPVECRLSLARTAPASAA</sequence>
<evidence type="ECO:0000256" key="1">
    <source>
        <dbReference type="SAM" id="MobiDB-lite"/>
    </source>
</evidence>
<dbReference type="AlphaFoldDB" id="A0A975FLX0"/>
<protein>
    <submittedName>
        <fullName evidence="2">Helix-turn-helix domain-containing protein</fullName>
    </submittedName>
</protein>
<dbReference type="InterPro" id="IPR036390">
    <property type="entry name" value="WH_DNA-bd_sf"/>
</dbReference>
<proteinExistence type="predicted"/>
<feature type="region of interest" description="Disordered" evidence="1">
    <location>
        <begin position="119"/>
        <end position="138"/>
    </location>
</feature>
<dbReference type="SUPFAM" id="SSF46785">
    <property type="entry name" value="Winged helix' DNA-binding domain"/>
    <property type="match status" value="1"/>
</dbReference>
<gene>
    <name evidence="2" type="ORF">G127AT_08265</name>
</gene>
<reference evidence="2" key="1">
    <citation type="submission" date="2021-03" db="EMBL/GenBank/DDBJ databases">
        <title>Agromyces archimandritus sp. nov., isolated from the cockroach Archimandrita tessellata.</title>
        <authorList>
            <person name="Guzman J."/>
            <person name="Ortuzar M."/>
            <person name="Poehlein A."/>
            <person name="Daniel R."/>
            <person name="Trujillo M."/>
            <person name="Vilcinskas A."/>
        </authorList>
    </citation>
    <scope>NUCLEOTIDE SEQUENCE</scope>
    <source>
        <strain evidence="2">G127AT</strain>
    </source>
</reference>
<dbReference type="Pfam" id="PF12840">
    <property type="entry name" value="HTH_20"/>
    <property type="match status" value="1"/>
</dbReference>
<dbReference type="CDD" id="cd00090">
    <property type="entry name" value="HTH_ARSR"/>
    <property type="match status" value="1"/>
</dbReference>
<name>A0A975FLX0_9MICO</name>
<dbReference type="RefSeq" id="WP_210895893.1">
    <property type="nucleotide sequence ID" value="NZ_CP071696.1"/>
</dbReference>
<organism evidence="2 3">
    <name type="scientific">Agromyces archimandritae</name>
    <dbReference type="NCBI Taxonomy" id="2781962"/>
    <lineage>
        <taxon>Bacteria</taxon>
        <taxon>Bacillati</taxon>
        <taxon>Actinomycetota</taxon>
        <taxon>Actinomycetes</taxon>
        <taxon>Micrococcales</taxon>
        <taxon>Microbacteriaceae</taxon>
        <taxon>Agromyces</taxon>
    </lineage>
</organism>
<evidence type="ECO:0000313" key="3">
    <source>
        <dbReference type="Proteomes" id="UP000671914"/>
    </source>
</evidence>
<dbReference type="Gene3D" id="1.10.10.10">
    <property type="entry name" value="Winged helix-like DNA-binding domain superfamily/Winged helix DNA-binding domain"/>
    <property type="match status" value="1"/>
</dbReference>
<dbReference type="InterPro" id="IPR011991">
    <property type="entry name" value="ArsR-like_HTH"/>
</dbReference>
<accession>A0A975FLX0</accession>
<dbReference type="EMBL" id="CP071696">
    <property type="protein sequence ID" value="QTX03376.1"/>
    <property type="molecule type" value="Genomic_DNA"/>
</dbReference>